<dbReference type="EMBL" id="FNDO01000148">
    <property type="protein sequence ID" value="SDJ18792.1"/>
    <property type="molecule type" value="Genomic_DNA"/>
</dbReference>
<dbReference type="RefSeq" id="WP_074560491.1">
    <property type="nucleotide sequence ID" value="NZ_FMYE01000105.1"/>
</dbReference>
<accession>A0A1G6GCI8</accession>
<reference evidence="7" key="1">
    <citation type="submission" date="2016-10" db="EMBL/GenBank/DDBJ databases">
        <authorList>
            <person name="Varghese N."/>
            <person name="Submissions S."/>
        </authorList>
    </citation>
    <scope>NUCLEOTIDE SEQUENCE [LARGE SCALE GENOMIC DNA]</scope>
    <source>
        <strain evidence="7">NLAE-zl-C57</strain>
    </source>
</reference>
<evidence type="ECO:0000259" key="4">
    <source>
        <dbReference type="Pfam" id="PF00248"/>
    </source>
</evidence>
<evidence type="ECO:0000313" key="8">
    <source>
        <dbReference type="Proteomes" id="UP000183670"/>
    </source>
</evidence>
<keyword evidence="3" id="KW-0560">Oxidoreductase</keyword>
<dbReference type="PANTHER" id="PTHR43150:SF4">
    <property type="entry name" value="L-GLYCERALDEHYDE 3-PHOSPHATE REDUCTASE"/>
    <property type="match status" value="1"/>
</dbReference>
<dbReference type="Gene3D" id="3.20.20.100">
    <property type="entry name" value="NADP-dependent oxidoreductase domain"/>
    <property type="match status" value="1"/>
</dbReference>
<evidence type="ECO:0000313" key="6">
    <source>
        <dbReference type="EMBL" id="SDJ18792.1"/>
    </source>
</evidence>
<dbReference type="Pfam" id="PF00248">
    <property type="entry name" value="Aldo_ket_red"/>
    <property type="match status" value="1"/>
</dbReference>
<feature type="domain" description="NADP-dependent oxidoreductase" evidence="4">
    <location>
        <begin position="32"/>
        <end position="331"/>
    </location>
</feature>
<dbReference type="CDD" id="cd19089">
    <property type="entry name" value="AKR_AKR14A1_2"/>
    <property type="match status" value="1"/>
</dbReference>
<organism evidence="5 8">
    <name type="scientific">Bacteroides ovatus</name>
    <dbReference type="NCBI Taxonomy" id="28116"/>
    <lineage>
        <taxon>Bacteria</taxon>
        <taxon>Pseudomonadati</taxon>
        <taxon>Bacteroidota</taxon>
        <taxon>Bacteroidia</taxon>
        <taxon>Bacteroidales</taxon>
        <taxon>Bacteroidaceae</taxon>
        <taxon>Bacteroides</taxon>
    </lineage>
</organism>
<dbReference type="AlphaFoldDB" id="A0A1G6GCI8"/>
<reference evidence="5 8" key="2">
    <citation type="submission" date="2016-10" db="EMBL/GenBank/DDBJ databases">
        <authorList>
            <person name="de Groot N.N."/>
        </authorList>
    </citation>
    <scope>NUCLEOTIDE SEQUENCE [LARGE SCALE GENOMIC DNA]</scope>
    <source>
        <strain evidence="5 8">NLAE-zl-C500</strain>
        <strain evidence="6">NLAE-zl-C57</strain>
    </source>
</reference>
<dbReference type="GO" id="GO:0016491">
    <property type="term" value="F:oxidoreductase activity"/>
    <property type="evidence" value="ECO:0007669"/>
    <property type="project" value="UniProtKB-KW"/>
</dbReference>
<name>A0A1G6GCI8_BACOV</name>
<dbReference type="InterPro" id="IPR005399">
    <property type="entry name" value="K_chnl_volt-dep_bsu_KCNAB-rel"/>
</dbReference>
<evidence type="ECO:0000256" key="3">
    <source>
        <dbReference type="ARBA" id="ARBA00023002"/>
    </source>
</evidence>
<dbReference type="InterPro" id="IPR023210">
    <property type="entry name" value="NADP_OxRdtase_dom"/>
</dbReference>
<evidence type="ECO:0000313" key="5">
    <source>
        <dbReference type="EMBL" id="SDB79684.1"/>
    </source>
</evidence>
<evidence type="ECO:0000256" key="1">
    <source>
        <dbReference type="ARBA" id="ARBA00006515"/>
    </source>
</evidence>
<dbReference type="PANTHER" id="PTHR43150">
    <property type="entry name" value="HYPERKINETIC, ISOFORM M"/>
    <property type="match status" value="1"/>
</dbReference>
<gene>
    <name evidence="5" type="ORF">SAMN05192581_11053</name>
    <name evidence="6" type="ORF">SAMN05192582_11482</name>
</gene>
<dbReference type="GO" id="GO:0051596">
    <property type="term" value="P:methylglyoxal catabolic process"/>
    <property type="evidence" value="ECO:0007669"/>
    <property type="project" value="TreeGrafter"/>
</dbReference>
<comment type="similarity">
    <text evidence="1">Belongs to the shaker potassium channel beta subunit family.</text>
</comment>
<dbReference type="SUPFAM" id="SSF51430">
    <property type="entry name" value="NAD(P)-linked oxidoreductase"/>
    <property type="match status" value="1"/>
</dbReference>
<sequence>MENSFSYQPAADRYEQMPYKYCGKSGLQLPLISLGLWHNFGSVDNFNVATDMIKYAFDHGVTHFDLANNYGPAPGSAEVNFGRILKENFQGYRDEMIISSKAGHDMWAGPYGGNSSRKNLMASIDQSLRRTGLEYFDIFYSHRYDGVTPVEETTQTLIDIVKQGKALYIGISKYPPEQARVAYEMMAKAGVPCLISQYRYSMFDRVVEAESLPLAAEYGSGFIAFSPLAQGLLTDKYLNGIPEGSRAARSSGFLQQSQVTHEKVEAARQLNEIARRREQTLAEMALAWVLKDERMTSVIVGASSVNQLADNLKALEHLEFTTDELKEIEQILCMHGK</sequence>
<dbReference type="EMBL" id="FMYE01000105">
    <property type="protein sequence ID" value="SDB79684.1"/>
    <property type="molecule type" value="Genomic_DNA"/>
</dbReference>
<proteinExistence type="inferred from homology"/>
<evidence type="ECO:0000256" key="2">
    <source>
        <dbReference type="ARBA" id="ARBA00022857"/>
    </source>
</evidence>
<dbReference type="Proteomes" id="UP000181870">
    <property type="component" value="Unassembled WGS sequence"/>
</dbReference>
<dbReference type="InterPro" id="IPR036812">
    <property type="entry name" value="NAD(P)_OxRdtase_dom_sf"/>
</dbReference>
<evidence type="ECO:0000313" key="7">
    <source>
        <dbReference type="Proteomes" id="UP000181870"/>
    </source>
</evidence>
<dbReference type="Proteomes" id="UP000183670">
    <property type="component" value="Unassembled WGS sequence"/>
</dbReference>
<keyword evidence="2" id="KW-0521">NADP</keyword>
<protein>
    <submittedName>
        <fullName evidence="5">L-glyceraldehyde 3-phosphate reductase</fullName>
    </submittedName>
</protein>